<dbReference type="Proteomes" id="UP000799423">
    <property type="component" value="Unassembled WGS sequence"/>
</dbReference>
<protein>
    <submittedName>
        <fullName evidence="1">Uncharacterized protein</fullName>
    </submittedName>
</protein>
<organism evidence="1 2">
    <name type="scientific">Plenodomus tracheiphilus IPT5</name>
    <dbReference type="NCBI Taxonomy" id="1408161"/>
    <lineage>
        <taxon>Eukaryota</taxon>
        <taxon>Fungi</taxon>
        <taxon>Dikarya</taxon>
        <taxon>Ascomycota</taxon>
        <taxon>Pezizomycotina</taxon>
        <taxon>Dothideomycetes</taxon>
        <taxon>Pleosporomycetidae</taxon>
        <taxon>Pleosporales</taxon>
        <taxon>Pleosporineae</taxon>
        <taxon>Leptosphaeriaceae</taxon>
        <taxon>Plenodomus</taxon>
    </lineage>
</organism>
<proteinExistence type="predicted"/>
<dbReference type="EMBL" id="MU006288">
    <property type="protein sequence ID" value="KAF2856653.1"/>
    <property type="molecule type" value="Genomic_DNA"/>
</dbReference>
<dbReference type="AlphaFoldDB" id="A0A6A7BMP7"/>
<sequence>MTDRPGRYATVDGSWEGMSTRERGAWQVTPKAWTQQCLLSSLSQGPHMGKSWDEKMLCQHGRGLRSTQMSGRVVMIRCSWKRAAFRMPTILEPQDIVSRSLGTRNRNWSSLSGMVCDRPGCAVIGLPCLELSDLVILVIRAIAWVTKSWQRIIVSNKQSLIVDHGRACGAETDAQAQILCNGA</sequence>
<keyword evidence="2" id="KW-1185">Reference proteome</keyword>
<name>A0A6A7BMP7_9PLEO</name>
<reference evidence="1" key="1">
    <citation type="submission" date="2020-01" db="EMBL/GenBank/DDBJ databases">
        <authorList>
            <consortium name="DOE Joint Genome Institute"/>
            <person name="Haridas S."/>
            <person name="Albert R."/>
            <person name="Binder M."/>
            <person name="Bloem J."/>
            <person name="Labutti K."/>
            <person name="Salamov A."/>
            <person name="Andreopoulos B."/>
            <person name="Baker S.E."/>
            <person name="Barry K."/>
            <person name="Bills G."/>
            <person name="Bluhm B.H."/>
            <person name="Cannon C."/>
            <person name="Castanera R."/>
            <person name="Culley D.E."/>
            <person name="Daum C."/>
            <person name="Ezra D."/>
            <person name="Gonzalez J.B."/>
            <person name="Henrissat B."/>
            <person name="Kuo A."/>
            <person name="Liang C."/>
            <person name="Lipzen A."/>
            <person name="Lutzoni F."/>
            <person name="Magnuson J."/>
            <person name="Mondo S."/>
            <person name="Nolan M."/>
            <person name="Ohm R."/>
            <person name="Pangilinan J."/>
            <person name="Park H.-J."/>
            <person name="Ramirez L."/>
            <person name="Alfaro M."/>
            <person name="Sun H."/>
            <person name="Tritt A."/>
            <person name="Yoshinaga Y."/>
            <person name="Zwiers L.-H."/>
            <person name="Turgeon B.G."/>
            <person name="Goodwin S.B."/>
            <person name="Spatafora J.W."/>
            <person name="Crous P.W."/>
            <person name="Grigoriev I.V."/>
        </authorList>
    </citation>
    <scope>NUCLEOTIDE SEQUENCE</scope>
    <source>
        <strain evidence="1">IPT5</strain>
    </source>
</reference>
<accession>A0A6A7BMP7</accession>
<gene>
    <name evidence="1" type="ORF">T440DRAFT_5223</name>
</gene>
<evidence type="ECO:0000313" key="2">
    <source>
        <dbReference type="Proteomes" id="UP000799423"/>
    </source>
</evidence>
<evidence type="ECO:0000313" key="1">
    <source>
        <dbReference type="EMBL" id="KAF2856653.1"/>
    </source>
</evidence>